<dbReference type="EMBL" id="JAPWDV010000003">
    <property type="protein sequence ID" value="KAJ6216522.1"/>
    <property type="molecule type" value="Genomic_DNA"/>
</dbReference>
<gene>
    <name evidence="2" type="ORF">RDWZM_007679</name>
</gene>
<organism evidence="2 3">
    <name type="scientific">Blomia tropicalis</name>
    <name type="common">Mite</name>
    <dbReference type="NCBI Taxonomy" id="40697"/>
    <lineage>
        <taxon>Eukaryota</taxon>
        <taxon>Metazoa</taxon>
        <taxon>Ecdysozoa</taxon>
        <taxon>Arthropoda</taxon>
        <taxon>Chelicerata</taxon>
        <taxon>Arachnida</taxon>
        <taxon>Acari</taxon>
        <taxon>Acariformes</taxon>
        <taxon>Sarcoptiformes</taxon>
        <taxon>Astigmata</taxon>
        <taxon>Glycyphagoidea</taxon>
        <taxon>Echimyopodidae</taxon>
        <taxon>Blomia</taxon>
    </lineage>
</organism>
<sequence length="79" mass="8617">MTQQFSAIYQPTQLKPMESSNSNGSAQAMADSGQTKLSGLARLADDLEKMAEDRETADIVFMVGANEVPIYAHRVILRA</sequence>
<evidence type="ECO:0000256" key="1">
    <source>
        <dbReference type="SAM" id="MobiDB-lite"/>
    </source>
</evidence>
<evidence type="ECO:0000313" key="2">
    <source>
        <dbReference type="EMBL" id="KAJ6216522.1"/>
    </source>
</evidence>
<proteinExistence type="predicted"/>
<feature type="region of interest" description="Disordered" evidence="1">
    <location>
        <begin position="1"/>
        <end position="33"/>
    </location>
</feature>
<evidence type="ECO:0000313" key="3">
    <source>
        <dbReference type="Proteomes" id="UP001142055"/>
    </source>
</evidence>
<dbReference type="Proteomes" id="UP001142055">
    <property type="component" value="Chromosome 3"/>
</dbReference>
<protein>
    <recommendedName>
        <fullName evidence="4">BTB domain-containing protein</fullName>
    </recommendedName>
</protein>
<dbReference type="InterPro" id="IPR011333">
    <property type="entry name" value="SKP1/BTB/POZ_sf"/>
</dbReference>
<dbReference type="AlphaFoldDB" id="A0A9Q0M225"/>
<comment type="caution">
    <text evidence="2">The sequence shown here is derived from an EMBL/GenBank/DDBJ whole genome shotgun (WGS) entry which is preliminary data.</text>
</comment>
<reference evidence="2" key="1">
    <citation type="submission" date="2022-12" db="EMBL/GenBank/DDBJ databases">
        <title>Genome assemblies of Blomia tropicalis.</title>
        <authorList>
            <person name="Cui Y."/>
        </authorList>
    </citation>
    <scope>NUCLEOTIDE SEQUENCE</scope>
    <source>
        <tissue evidence="2">Adult mites</tissue>
    </source>
</reference>
<evidence type="ECO:0008006" key="4">
    <source>
        <dbReference type="Google" id="ProtNLM"/>
    </source>
</evidence>
<name>A0A9Q0M225_BLOTA</name>
<accession>A0A9Q0M225</accession>
<keyword evidence="3" id="KW-1185">Reference proteome</keyword>
<dbReference type="Gene3D" id="3.30.710.10">
    <property type="entry name" value="Potassium Channel Kv1.1, Chain A"/>
    <property type="match status" value="1"/>
</dbReference>
<feature type="non-terminal residue" evidence="2">
    <location>
        <position position="79"/>
    </location>
</feature>